<dbReference type="AlphaFoldDB" id="A0A815AG82"/>
<keyword evidence="1" id="KW-0732">Signal</keyword>
<evidence type="ECO:0000313" key="2">
    <source>
        <dbReference type="EMBL" id="CAF1254225.1"/>
    </source>
</evidence>
<organism evidence="2 3">
    <name type="scientific">Rotaria magnacalcarata</name>
    <dbReference type="NCBI Taxonomy" id="392030"/>
    <lineage>
        <taxon>Eukaryota</taxon>
        <taxon>Metazoa</taxon>
        <taxon>Spiralia</taxon>
        <taxon>Gnathifera</taxon>
        <taxon>Rotifera</taxon>
        <taxon>Eurotatoria</taxon>
        <taxon>Bdelloidea</taxon>
        <taxon>Philodinida</taxon>
        <taxon>Philodinidae</taxon>
        <taxon>Rotaria</taxon>
    </lineage>
</organism>
<reference evidence="2" key="1">
    <citation type="submission" date="2021-02" db="EMBL/GenBank/DDBJ databases">
        <authorList>
            <person name="Nowell W R."/>
        </authorList>
    </citation>
    <scope>NUCLEOTIDE SEQUENCE</scope>
</reference>
<dbReference type="Proteomes" id="UP000663855">
    <property type="component" value="Unassembled WGS sequence"/>
</dbReference>
<evidence type="ECO:0000256" key="1">
    <source>
        <dbReference type="SAM" id="SignalP"/>
    </source>
</evidence>
<proteinExistence type="predicted"/>
<name>A0A815AG82_9BILA</name>
<protein>
    <submittedName>
        <fullName evidence="2">Uncharacterized protein</fullName>
    </submittedName>
</protein>
<sequence>MMHFLSIFFCYVILLQIDVFAQLSSSSCTLLRTADSLTTIIPEVAQLVMRFHRASSFSSQHHRQKRFLFNANKLKDTNSASSLKGTIVEQMITNSIQNMNFTYIAISILNNNETMNKIRENIDTEAIIRIVLQEIDYEKLGSGLWSAADNDFDLEHFIDKIINMTHMNIIHDELIVNGTLPEEFLQNIHPDLDGRKIQQIFSTLKHTINRFVQVLSTSERFDNYLLKMVTQQALTSLNNIVQGVQKSKPETFNQLIEIIINSVNKAAMETMTTSKQQTSMAMSDKKSLPPVVTIVDLNDSDDVKLMLYQWSIAIDSMGQTVRIILKSLEKLYCTSSWE</sequence>
<accession>A0A815AG82</accession>
<comment type="caution">
    <text evidence="2">The sequence shown here is derived from an EMBL/GenBank/DDBJ whole genome shotgun (WGS) entry which is preliminary data.</text>
</comment>
<feature type="signal peptide" evidence="1">
    <location>
        <begin position="1"/>
        <end position="21"/>
    </location>
</feature>
<feature type="chain" id="PRO_5032885065" evidence="1">
    <location>
        <begin position="22"/>
        <end position="338"/>
    </location>
</feature>
<dbReference type="EMBL" id="CAJNOV010006670">
    <property type="protein sequence ID" value="CAF1254225.1"/>
    <property type="molecule type" value="Genomic_DNA"/>
</dbReference>
<gene>
    <name evidence="2" type="ORF">CJN711_LOCUS14645</name>
</gene>
<evidence type="ECO:0000313" key="3">
    <source>
        <dbReference type="Proteomes" id="UP000663855"/>
    </source>
</evidence>